<dbReference type="AlphaFoldDB" id="A0A1Y1LES5"/>
<gene>
    <name evidence="13" type="ORF">PPYR_03328</name>
</gene>
<comment type="similarity">
    <text evidence="1 7">Belongs to the N-acetylmuramoyl-L-alanine amidase 2 family.</text>
</comment>
<comment type="function">
    <text evidence="6">Peptidoglycan-recognition protein probably involved in innate immunity by binding to peptidoglycans (PGN) of bacteria and activating the prophenoloxidase (proPO) cascade immune response. Binds to 1,3-beta-D-glucan and PGN.</text>
</comment>
<dbReference type="SMART" id="SM00701">
    <property type="entry name" value="PGRP"/>
    <property type="match status" value="1"/>
</dbReference>
<keyword evidence="3 9" id="KW-0732">Signal</keyword>
<dbReference type="GO" id="GO:0009253">
    <property type="term" value="P:peptidoglycan catabolic process"/>
    <property type="evidence" value="ECO:0007669"/>
    <property type="project" value="InterPro"/>
</dbReference>
<sequence>MQSWLIFVFGLGVLGQGEMCDFELVTREEWGARPPTDVQTMQDPVPYVIIHHTYQPPACSSSEDCIKAMRWMQDFHQIDRKWNDIGYNFVIGGDGKAYTGRGWSVVGAHSPSYNNQSIGISLIGDWRVELPPPKQIETARKVIDCGVQTGKIRPDYKLFGHQQVRQGTECPGQRLLDEISTWDHFSKTPPFVWVPNEIPT</sequence>
<protein>
    <recommendedName>
        <fullName evidence="7">Peptidoglycan-recognition protein</fullName>
    </recommendedName>
</protein>
<dbReference type="GO" id="GO:0008270">
    <property type="term" value="F:zinc ion binding"/>
    <property type="evidence" value="ECO:0007669"/>
    <property type="project" value="InterPro"/>
</dbReference>
<dbReference type="Proteomes" id="UP000327044">
    <property type="component" value="Unassembled WGS sequence"/>
</dbReference>
<keyword evidence="2 7" id="KW-0399">Innate immunity</keyword>
<dbReference type="InterPro" id="IPR017331">
    <property type="entry name" value="Peptidoglycan_recognition"/>
</dbReference>
<dbReference type="Gene3D" id="3.40.80.10">
    <property type="entry name" value="Peptidoglycan recognition protein-like"/>
    <property type="match status" value="1"/>
</dbReference>
<evidence type="ECO:0000256" key="1">
    <source>
        <dbReference type="ARBA" id="ARBA00007553"/>
    </source>
</evidence>
<evidence type="ECO:0000256" key="7">
    <source>
        <dbReference type="PIRNR" id="PIRNR037945"/>
    </source>
</evidence>
<reference evidence="13" key="3">
    <citation type="submission" date="2019-08" db="EMBL/GenBank/DDBJ databases">
        <authorList>
            <consortium name="Photinus pyralis genome working group"/>
            <person name="Fallon T.R."/>
            <person name="Sander Lower S.E."/>
            <person name="Weng J.-K."/>
        </authorList>
    </citation>
    <scope>NUCLEOTIDE SEQUENCE</scope>
    <source>
        <strain evidence="13">1611_PpyrPB1</strain>
        <tissue evidence="13">Whole body</tissue>
    </source>
</reference>
<feature type="disulfide bond" evidence="8">
    <location>
        <begin position="59"/>
        <end position="65"/>
    </location>
</feature>
<dbReference type="CDD" id="cd06583">
    <property type="entry name" value="PGRP"/>
    <property type="match status" value="1"/>
</dbReference>
<evidence type="ECO:0000256" key="6">
    <source>
        <dbReference type="ARBA" id="ARBA00057187"/>
    </source>
</evidence>
<dbReference type="InterPro" id="IPR015510">
    <property type="entry name" value="PGRP"/>
</dbReference>
<evidence type="ECO:0000256" key="8">
    <source>
        <dbReference type="PIRSR" id="PIRSR037945-1"/>
    </source>
</evidence>
<dbReference type="GO" id="GO:0045087">
    <property type="term" value="P:innate immune response"/>
    <property type="evidence" value="ECO:0007669"/>
    <property type="project" value="UniProtKB-KW"/>
</dbReference>
<dbReference type="GO" id="GO:0042834">
    <property type="term" value="F:peptidoglycan binding"/>
    <property type="evidence" value="ECO:0007669"/>
    <property type="project" value="InterPro"/>
</dbReference>
<dbReference type="PANTHER" id="PTHR11022">
    <property type="entry name" value="PEPTIDOGLYCAN RECOGNITION PROTEIN"/>
    <property type="match status" value="1"/>
</dbReference>
<dbReference type="EMBL" id="GEZM01057718">
    <property type="protein sequence ID" value="JAV72123.1"/>
    <property type="molecule type" value="Transcribed_RNA"/>
</dbReference>
<keyword evidence="4 7" id="KW-0391">Immunity</keyword>
<dbReference type="InterPro" id="IPR036505">
    <property type="entry name" value="Amidase/PGRP_sf"/>
</dbReference>
<feature type="domain" description="N-acetylmuramoyl-L-alanine amidase" evidence="10">
    <location>
        <begin position="33"/>
        <end position="172"/>
    </location>
</feature>
<feature type="chain" id="PRO_5033750814" description="Peptidoglycan-recognition protein" evidence="9">
    <location>
        <begin position="16"/>
        <end position="200"/>
    </location>
</feature>
<feature type="signal peptide" evidence="9">
    <location>
        <begin position="1"/>
        <end position="15"/>
    </location>
</feature>
<feature type="disulfide bond" evidence="8">
    <location>
        <begin position="20"/>
        <end position="145"/>
    </location>
</feature>
<dbReference type="FunCoup" id="A0A1Y1LES5">
    <property type="interactions" value="45"/>
</dbReference>
<evidence type="ECO:0000256" key="4">
    <source>
        <dbReference type="ARBA" id="ARBA00022859"/>
    </source>
</evidence>
<evidence type="ECO:0000259" key="11">
    <source>
        <dbReference type="SMART" id="SM00701"/>
    </source>
</evidence>
<keyword evidence="14" id="KW-1185">Reference proteome</keyword>
<evidence type="ECO:0000256" key="9">
    <source>
        <dbReference type="SAM" id="SignalP"/>
    </source>
</evidence>
<name>A0A1Y1LES5_PHOPY</name>
<evidence type="ECO:0000313" key="14">
    <source>
        <dbReference type="Proteomes" id="UP000327044"/>
    </source>
</evidence>
<reference evidence="13 14" key="2">
    <citation type="journal article" date="2018" name="Elife">
        <title>Firefly genomes illuminate parallel origins of bioluminescence in beetles.</title>
        <authorList>
            <person name="Fallon T.R."/>
            <person name="Lower S.E."/>
            <person name="Chang C.H."/>
            <person name="Bessho-Uehara M."/>
            <person name="Martin G.J."/>
            <person name="Bewick A.J."/>
            <person name="Behringer M."/>
            <person name="Debat H.J."/>
            <person name="Wong I."/>
            <person name="Day J.C."/>
            <person name="Suvorov A."/>
            <person name="Silva C.J."/>
            <person name="Stanger-Hall K.F."/>
            <person name="Hall D.W."/>
            <person name="Schmitz R.J."/>
            <person name="Nelson D.R."/>
            <person name="Lewis S.M."/>
            <person name="Shigenobu S."/>
            <person name="Bybee S.M."/>
            <person name="Larracuente A.M."/>
            <person name="Oba Y."/>
            <person name="Weng J.K."/>
        </authorList>
    </citation>
    <scope>NUCLEOTIDE SEQUENCE [LARGE SCALE GENOMIC DNA]</scope>
    <source>
        <strain evidence="13">1611_PpyrPB1</strain>
        <tissue evidence="13">Whole body</tissue>
    </source>
</reference>
<evidence type="ECO:0000313" key="12">
    <source>
        <dbReference type="EMBL" id="JAV72123.1"/>
    </source>
</evidence>
<dbReference type="SUPFAM" id="SSF55846">
    <property type="entry name" value="N-acetylmuramoyl-L-alanine amidase-like"/>
    <property type="match status" value="1"/>
</dbReference>
<evidence type="ECO:0000313" key="13">
    <source>
        <dbReference type="EMBL" id="KAB0791528.1"/>
    </source>
</evidence>
<feature type="domain" description="Peptidoglycan recognition protein family" evidence="11">
    <location>
        <begin position="22"/>
        <end position="165"/>
    </location>
</feature>
<evidence type="ECO:0000256" key="2">
    <source>
        <dbReference type="ARBA" id="ARBA00022588"/>
    </source>
</evidence>
<proteinExistence type="inferred from homology"/>
<evidence type="ECO:0000259" key="10">
    <source>
        <dbReference type="SMART" id="SM00644"/>
    </source>
</evidence>
<dbReference type="PANTHER" id="PTHR11022:SF77">
    <property type="entry name" value="PEPTIDOGLYCAN-RECOGNITION PROTEIN LB"/>
    <property type="match status" value="1"/>
</dbReference>
<keyword evidence="5 8" id="KW-1015">Disulfide bond</keyword>
<dbReference type="EMBL" id="VVIM01000011">
    <property type="protein sequence ID" value="KAB0791528.1"/>
    <property type="molecule type" value="Genomic_DNA"/>
</dbReference>
<dbReference type="Pfam" id="PF01510">
    <property type="entry name" value="Amidase_2"/>
    <property type="match status" value="1"/>
</dbReference>
<reference evidence="12" key="1">
    <citation type="journal article" date="2016" name="Sci. Rep.">
        <title>Molecular characterization of firefly nuptial gifts: a multi-omics approach sheds light on postcopulatory sexual selection.</title>
        <authorList>
            <person name="Al-Wathiqui N."/>
            <person name="Fallon T.R."/>
            <person name="South A."/>
            <person name="Weng J.K."/>
            <person name="Lewis S.M."/>
        </authorList>
    </citation>
    <scope>NUCLEOTIDE SEQUENCE</scope>
</reference>
<evidence type="ECO:0000256" key="3">
    <source>
        <dbReference type="ARBA" id="ARBA00022729"/>
    </source>
</evidence>
<dbReference type="InterPro" id="IPR002502">
    <property type="entry name" value="Amidase_domain"/>
</dbReference>
<organism evidence="12">
    <name type="scientific">Photinus pyralis</name>
    <name type="common">Common eastern firefly</name>
    <name type="synonym">Lampyris pyralis</name>
    <dbReference type="NCBI Taxonomy" id="7054"/>
    <lineage>
        <taxon>Eukaryota</taxon>
        <taxon>Metazoa</taxon>
        <taxon>Ecdysozoa</taxon>
        <taxon>Arthropoda</taxon>
        <taxon>Hexapoda</taxon>
        <taxon>Insecta</taxon>
        <taxon>Pterygota</taxon>
        <taxon>Neoptera</taxon>
        <taxon>Endopterygota</taxon>
        <taxon>Coleoptera</taxon>
        <taxon>Polyphaga</taxon>
        <taxon>Elateriformia</taxon>
        <taxon>Elateroidea</taxon>
        <taxon>Lampyridae</taxon>
        <taxon>Lampyrinae</taxon>
        <taxon>Photinus</taxon>
    </lineage>
</organism>
<dbReference type="FunFam" id="3.40.80.10:FF:000001">
    <property type="entry name" value="Peptidoglycan recognition protein 1"/>
    <property type="match status" value="1"/>
</dbReference>
<evidence type="ECO:0000256" key="5">
    <source>
        <dbReference type="ARBA" id="ARBA00023157"/>
    </source>
</evidence>
<dbReference type="GO" id="GO:0008745">
    <property type="term" value="F:N-acetylmuramoyl-L-alanine amidase activity"/>
    <property type="evidence" value="ECO:0007669"/>
    <property type="project" value="InterPro"/>
</dbReference>
<dbReference type="InParanoid" id="A0A1Y1LES5"/>
<dbReference type="SMART" id="SM00644">
    <property type="entry name" value="Ami_2"/>
    <property type="match status" value="1"/>
</dbReference>
<dbReference type="InterPro" id="IPR006619">
    <property type="entry name" value="PGRP_domain_met/bac"/>
</dbReference>
<accession>A0A1Y1LES5</accession>
<dbReference type="PIRSF" id="PIRSF037945">
    <property type="entry name" value="PGRPs"/>
    <property type="match status" value="1"/>
</dbReference>